<sequence length="136" mass="14932">MINQSIVVGRLTKTPELRYTPSGAAVTNFTVACNKPKKDGKDQGADFINCVAWNKQAENLCNYQTKGALIGVTGRTTTRSYEDNSGKKVYVQEILAQSIQFLEFRDNNGGNSNTSNQGTAFDDGENIDIQDDDLPF</sequence>
<dbReference type="SUPFAM" id="SSF50249">
    <property type="entry name" value="Nucleic acid-binding proteins"/>
    <property type="match status" value="1"/>
</dbReference>
<organism evidence="4 5">
    <name type="scientific">Bacillus phage Pony</name>
    <dbReference type="NCBI Taxonomy" id="1406789"/>
    <lineage>
        <taxon>Viruses</taxon>
        <taxon>Duplodnaviria</taxon>
        <taxon>Heunggongvirae</taxon>
        <taxon>Uroviricota</taxon>
        <taxon>Caudoviricetes</taxon>
        <taxon>Pagevirus</taxon>
        <taxon>Pagevirus pony</taxon>
    </lineage>
</organism>
<dbReference type="PANTHER" id="PTHR10302">
    <property type="entry name" value="SINGLE-STRANDED DNA-BINDING PROTEIN"/>
    <property type="match status" value="1"/>
</dbReference>
<dbReference type="Pfam" id="PF00436">
    <property type="entry name" value="SSB"/>
    <property type="match status" value="1"/>
</dbReference>
<name>U5Q093_9CAUD</name>
<dbReference type="InterPro" id="IPR000424">
    <property type="entry name" value="Primosome_PriB/ssb"/>
</dbReference>
<keyword evidence="1 2" id="KW-0238">DNA-binding</keyword>
<dbReference type="PANTHER" id="PTHR10302:SF27">
    <property type="entry name" value="SINGLE-STRANDED DNA-BINDING PROTEIN"/>
    <property type="match status" value="1"/>
</dbReference>
<dbReference type="OrthoDB" id="15239at10239"/>
<dbReference type="GO" id="GO:0003697">
    <property type="term" value="F:single-stranded DNA binding"/>
    <property type="evidence" value="ECO:0007669"/>
    <property type="project" value="InterPro"/>
</dbReference>
<gene>
    <name evidence="4" type="ORF">Pony_47</name>
</gene>
<evidence type="ECO:0000256" key="1">
    <source>
        <dbReference type="ARBA" id="ARBA00023125"/>
    </source>
</evidence>
<dbReference type="Gene3D" id="2.40.50.140">
    <property type="entry name" value="Nucleic acid-binding proteins"/>
    <property type="match status" value="1"/>
</dbReference>
<dbReference type="NCBIfam" id="TIGR00621">
    <property type="entry name" value="ssb"/>
    <property type="match status" value="1"/>
</dbReference>
<dbReference type="Proteomes" id="UP000017659">
    <property type="component" value="Segment"/>
</dbReference>
<dbReference type="InterPro" id="IPR012340">
    <property type="entry name" value="NA-bd_OB-fold"/>
</dbReference>
<evidence type="ECO:0000256" key="3">
    <source>
        <dbReference type="SAM" id="MobiDB-lite"/>
    </source>
</evidence>
<dbReference type="RefSeq" id="YP_008771365.1">
    <property type="nucleotide sequence ID" value="NC_022770.1"/>
</dbReference>
<dbReference type="CDD" id="cd04496">
    <property type="entry name" value="SSB_OBF"/>
    <property type="match status" value="1"/>
</dbReference>
<evidence type="ECO:0000313" key="4">
    <source>
        <dbReference type="EMBL" id="AGY48288.1"/>
    </source>
</evidence>
<feature type="compositionally biased region" description="Low complexity" evidence="3">
    <location>
        <begin position="107"/>
        <end position="119"/>
    </location>
</feature>
<dbReference type="InterPro" id="IPR011344">
    <property type="entry name" value="ssDNA-bd"/>
</dbReference>
<dbReference type="KEGG" id="vg:17959922"/>
<proteinExistence type="inferred from homology"/>
<dbReference type="GO" id="GO:0006260">
    <property type="term" value="P:DNA replication"/>
    <property type="evidence" value="ECO:0007669"/>
    <property type="project" value="InterPro"/>
</dbReference>
<evidence type="ECO:0000313" key="5">
    <source>
        <dbReference type="Proteomes" id="UP000017659"/>
    </source>
</evidence>
<reference evidence="4 5" key="1">
    <citation type="journal article" date="2013" name="Genome Announc.">
        <title>Complete Genome of Bacillus megaterium Podophage Pony.</title>
        <authorList>
            <person name="Khatemi B.E."/>
            <person name="Chung On C.C."/>
            <person name="Chamakura K.R."/>
            <person name="Kuty Everett G.F."/>
        </authorList>
    </citation>
    <scope>NUCLEOTIDE SEQUENCE [LARGE SCALE GENOMIC DNA]</scope>
</reference>
<dbReference type="GeneID" id="17959922"/>
<evidence type="ECO:0000256" key="2">
    <source>
        <dbReference type="PIRNR" id="PIRNR002070"/>
    </source>
</evidence>
<feature type="compositionally biased region" description="Acidic residues" evidence="3">
    <location>
        <begin position="122"/>
        <end position="136"/>
    </location>
</feature>
<feature type="region of interest" description="Disordered" evidence="3">
    <location>
        <begin position="106"/>
        <end position="136"/>
    </location>
</feature>
<dbReference type="GO" id="GO:0009295">
    <property type="term" value="C:nucleoid"/>
    <property type="evidence" value="ECO:0007669"/>
    <property type="project" value="TreeGrafter"/>
</dbReference>
<protein>
    <recommendedName>
        <fullName evidence="2">Single-stranded DNA-binding protein</fullName>
    </recommendedName>
</protein>
<dbReference type="PROSITE" id="PS50935">
    <property type="entry name" value="SSB"/>
    <property type="match status" value="1"/>
</dbReference>
<keyword evidence="5" id="KW-1185">Reference proteome</keyword>
<dbReference type="PIRSF" id="PIRSF002070">
    <property type="entry name" value="SSB"/>
    <property type="match status" value="1"/>
</dbReference>
<accession>U5Q093</accession>
<dbReference type="EMBL" id="KF669660">
    <property type="protein sequence ID" value="AGY48288.1"/>
    <property type="molecule type" value="Genomic_DNA"/>
</dbReference>
<dbReference type="HAMAP" id="MF_00984">
    <property type="entry name" value="SSB"/>
    <property type="match status" value="1"/>
</dbReference>